<comment type="caution">
    <text evidence="1">The sequence shown here is derived from an EMBL/GenBank/DDBJ whole genome shotgun (WGS) entry which is preliminary data.</text>
</comment>
<proteinExistence type="predicted"/>
<dbReference type="Proteomes" id="UP000242164">
    <property type="component" value="Unassembled WGS sequence"/>
</dbReference>
<gene>
    <name evidence="1" type="ORF">BCB44BAC_00867</name>
</gene>
<name>A0AAX2CDT6_9BACI</name>
<dbReference type="EMBL" id="FMIK01000017">
    <property type="protein sequence ID" value="SCL85984.1"/>
    <property type="molecule type" value="Genomic_DNA"/>
</dbReference>
<evidence type="ECO:0000313" key="1">
    <source>
        <dbReference type="EMBL" id="SCL85984.1"/>
    </source>
</evidence>
<organism evidence="1 2">
    <name type="scientific">Bacillus cytotoxicus</name>
    <dbReference type="NCBI Taxonomy" id="580165"/>
    <lineage>
        <taxon>Bacteria</taxon>
        <taxon>Bacillati</taxon>
        <taxon>Bacillota</taxon>
        <taxon>Bacilli</taxon>
        <taxon>Bacillales</taxon>
        <taxon>Bacillaceae</taxon>
        <taxon>Bacillus</taxon>
        <taxon>Bacillus cereus group</taxon>
    </lineage>
</organism>
<sequence>MAVYRLMWRRN</sequence>
<accession>A0AAX2CDT6</accession>
<reference evidence="1 2" key="1">
    <citation type="submission" date="2016-08" db="EMBL/GenBank/DDBJ databases">
        <authorList>
            <person name="Loux V."/>
            <person name="Rue O."/>
        </authorList>
    </citation>
    <scope>NUCLEOTIDE SEQUENCE [LARGE SCALE GENOMIC DNA]</scope>
    <source>
        <strain evidence="1 2">AFSSA_08CEB44bac</strain>
    </source>
</reference>
<protein>
    <submittedName>
        <fullName evidence="1">Uncharacterized protein</fullName>
    </submittedName>
</protein>
<evidence type="ECO:0000313" key="2">
    <source>
        <dbReference type="Proteomes" id="UP000242164"/>
    </source>
</evidence>